<proteinExistence type="predicted"/>
<dbReference type="Pfam" id="PF12937">
    <property type="entry name" value="F-box-like"/>
    <property type="match status" value="1"/>
</dbReference>
<dbReference type="InterPro" id="IPR011047">
    <property type="entry name" value="Quinoprotein_ADH-like_sf"/>
</dbReference>
<evidence type="ECO:0000313" key="2">
    <source>
        <dbReference type="EMBL" id="CAE6468244.1"/>
    </source>
</evidence>
<gene>
    <name evidence="2" type="ORF">RDB_LOCUS71255</name>
</gene>
<evidence type="ECO:0000313" key="3">
    <source>
        <dbReference type="Proteomes" id="UP000663853"/>
    </source>
</evidence>
<accession>A0A8H3BX34</accession>
<dbReference type="Gene3D" id="1.20.1280.50">
    <property type="match status" value="1"/>
</dbReference>
<name>A0A8H3BX34_9AGAM</name>
<dbReference type="InterPro" id="IPR001810">
    <property type="entry name" value="F-box_dom"/>
</dbReference>
<sequence>MIGSEVTHEDLPPECLLRIIAFLTLPDVVALLRTSRLWNSVITSNEQVIYHQLANYHDSTDASLGSLADVLKSWASPDTKRIRTWKQYCQIQVATERRWGGKGRAYSSPDIFGESQTRVHRIKVDTEKSLLVMSSQTERDQGGSLAVHCLLDPTRQAIFCLGQISSYAHVEMSNGFIVFTCGAEAPDSLEVWRWAEDQEACPLDSSPTKQQQRLYENAMINSGYDASRRGVLIPMGILKHSDATKASRLVYPTVCVGNRSGNRLSLWDVRTRKLTQTIEIDPSPYLGFLMNYVDINEEHVFVATHTVSVYSRATRQRVFHLDESHLAQITTYISIPTPISSEGSNFVKRELPGYTITGHPMISGHRPWDVTMAVHVSPDGNDFVAITSQGHIFHMSGLKSEVVESADEATRRSQVRLRISATQAQSCLENLAYDGRRILAYGDRGLCLLNLEDRPREPFIVPLGDGVVGELYPFPTKTLNLVDPFGGDTGQYGECSCLQMTRDTCWVAWMVQSHQGRWHDLLSSDQKTVGVIDFAREMDD</sequence>
<dbReference type="CDD" id="cd09917">
    <property type="entry name" value="F-box_SF"/>
    <property type="match status" value="1"/>
</dbReference>
<dbReference type="AlphaFoldDB" id="A0A8H3BX34"/>
<feature type="domain" description="F-box" evidence="1">
    <location>
        <begin position="5"/>
        <end position="53"/>
    </location>
</feature>
<dbReference type="SMART" id="SM00256">
    <property type="entry name" value="FBOX"/>
    <property type="match status" value="1"/>
</dbReference>
<dbReference type="Proteomes" id="UP000663853">
    <property type="component" value="Unassembled WGS sequence"/>
</dbReference>
<dbReference type="EMBL" id="CAJMXA010001710">
    <property type="protein sequence ID" value="CAE6468244.1"/>
    <property type="molecule type" value="Genomic_DNA"/>
</dbReference>
<evidence type="ECO:0000259" key="1">
    <source>
        <dbReference type="PROSITE" id="PS50181"/>
    </source>
</evidence>
<dbReference type="SUPFAM" id="SSF81383">
    <property type="entry name" value="F-box domain"/>
    <property type="match status" value="1"/>
</dbReference>
<reference evidence="2" key="1">
    <citation type="submission" date="2021-01" db="EMBL/GenBank/DDBJ databases">
        <authorList>
            <person name="Kaushik A."/>
        </authorList>
    </citation>
    <scope>NUCLEOTIDE SEQUENCE</scope>
    <source>
        <strain evidence="2">AG6-10EEA</strain>
    </source>
</reference>
<organism evidence="2 3">
    <name type="scientific">Rhizoctonia solani</name>
    <dbReference type="NCBI Taxonomy" id="456999"/>
    <lineage>
        <taxon>Eukaryota</taxon>
        <taxon>Fungi</taxon>
        <taxon>Dikarya</taxon>
        <taxon>Basidiomycota</taxon>
        <taxon>Agaricomycotina</taxon>
        <taxon>Agaricomycetes</taxon>
        <taxon>Cantharellales</taxon>
        <taxon>Ceratobasidiaceae</taxon>
        <taxon>Rhizoctonia</taxon>
    </lineage>
</organism>
<protein>
    <recommendedName>
        <fullName evidence="1">F-box domain-containing protein</fullName>
    </recommendedName>
</protein>
<dbReference type="SUPFAM" id="SSF50998">
    <property type="entry name" value="Quinoprotein alcohol dehydrogenase-like"/>
    <property type="match status" value="1"/>
</dbReference>
<dbReference type="PROSITE" id="PS50181">
    <property type="entry name" value="FBOX"/>
    <property type="match status" value="1"/>
</dbReference>
<dbReference type="InterPro" id="IPR036047">
    <property type="entry name" value="F-box-like_dom_sf"/>
</dbReference>
<comment type="caution">
    <text evidence="2">The sequence shown here is derived from an EMBL/GenBank/DDBJ whole genome shotgun (WGS) entry which is preliminary data.</text>
</comment>